<protein>
    <submittedName>
        <fullName evidence="1">Uncharacterized protein</fullName>
    </submittedName>
</protein>
<gene>
    <name evidence="1" type="ORF">EWV75_19520</name>
</gene>
<comment type="caution">
    <text evidence="1">The sequence shown here is derived from an EMBL/GenBank/DDBJ whole genome shotgun (WGS) entry which is preliminary data.</text>
</comment>
<dbReference type="EMBL" id="SFAT01000186">
    <property type="protein sequence ID" value="TRU92844.1"/>
    <property type="molecule type" value="Genomic_DNA"/>
</dbReference>
<dbReference type="Proteomes" id="UP000320523">
    <property type="component" value="Unassembled WGS sequence"/>
</dbReference>
<dbReference type="AlphaFoldDB" id="A0A552JBE7"/>
<reference evidence="1 2" key="1">
    <citation type="submission" date="2019-01" db="EMBL/GenBank/DDBJ databases">
        <title>Coherence of Microcystis species and biogeography revealed through population genomics.</title>
        <authorList>
            <person name="Perez-Carrascal O.M."/>
            <person name="Terrat Y."/>
            <person name="Giani A."/>
            <person name="Fortin N."/>
            <person name="Tromas N."/>
            <person name="Shapiro B.J."/>
        </authorList>
    </citation>
    <scope>NUCLEOTIDE SEQUENCE [LARGE SCALE GENOMIC DNA]</scope>
    <source>
        <strain evidence="1">Mw_QC_S_20081001_S30D</strain>
    </source>
</reference>
<organism evidence="1 2">
    <name type="scientific">Microcystis wesenbergii Mw_QC_S_20081001_S30D</name>
    <dbReference type="NCBI Taxonomy" id="2486245"/>
    <lineage>
        <taxon>Bacteria</taxon>
        <taxon>Bacillati</taxon>
        <taxon>Cyanobacteriota</taxon>
        <taxon>Cyanophyceae</taxon>
        <taxon>Oscillatoriophycideae</taxon>
        <taxon>Chroococcales</taxon>
        <taxon>Microcystaceae</taxon>
        <taxon>Microcystis</taxon>
    </lineage>
</organism>
<proteinExistence type="predicted"/>
<name>A0A552JBE7_9CHRO</name>
<evidence type="ECO:0000313" key="1">
    <source>
        <dbReference type="EMBL" id="TRU92844.1"/>
    </source>
</evidence>
<evidence type="ECO:0000313" key="2">
    <source>
        <dbReference type="Proteomes" id="UP000320523"/>
    </source>
</evidence>
<accession>A0A552JBE7</accession>
<sequence length="59" mass="6563">MPYPPPLAGVFCRHPQTKSCLKGIGWWEVGSGGETIHNWVFKVGLGVNHTIKNRFGIRS</sequence>